<protein>
    <recommendedName>
        <fullName evidence="3">Lipoprotein</fullName>
    </recommendedName>
</protein>
<dbReference type="RefSeq" id="WP_156528931.1">
    <property type="nucleotide sequence ID" value="NZ_FCOK02000032.1"/>
</dbReference>
<evidence type="ECO:0000313" key="1">
    <source>
        <dbReference type="EMBL" id="SAL45020.1"/>
    </source>
</evidence>
<evidence type="ECO:0000313" key="2">
    <source>
        <dbReference type="Proteomes" id="UP000054683"/>
    </source>
</evidence>
<dbReference type="EMBL" id="FCOK02000032">
    <property type="protein sequence ID" value="SAL45020.1"/>
    <property type="molecule type" value="Genomic_DNA"/>
</dbReference>
<dbReference type="PROSITE" id="PS51257">
    <property type="entry name" value="PROKAR_LIPOPROTEIN"/>
    <property type="match status" value="1"/>
</dbReference>
<name>A0A158HMX9_9BURK</name>
<reference evidence="1 2" key="1">
    <citation type="submission" date="2016-01" db="EMBL/GenBank/DDBJ databases">
        <authorList>
            <person name="Oliw E.H."/>
        </authorList>
    </citation>
    <scope>NUCLEOTIDE SEQUENCE [LARGE SCALE GENOMIC DNA]</scope>
    <source>
        <strain evidence="1">LMG 27134</strain>
    </source>
</reference>
<accession>A0A158HMX9</accession>
<sequence length="43" mass="4553">MKRLAILATLAVLLGSTLGGCIVVPDGGGYHHHDYYGSGYGRY</sequence>
<organism evidence="1 2">
    <name type="scientific">Caballeronia udeis</name>
    <dbReference type="NCBI Taxonomy" id="1232866"/>
    <lineage>
        <taxon>Bacteria</taxon>
        <taxon>Pseudomonadati</taxon>
        <taxon>Pseudomonadota</taxon>
        <taxon>Betaproteobacteria</taxon>
        <taxon>Burkholderiales</taxon>
        <taxon>Burkholderiaceae</taxon>
        <taxon>Caballeronia</taxon>
    </lineage>
</organism>
<proteinExistence type="predicted"/>
<dbReference type="AlphaFoldDB" id="A0A158HMX9"/>
<evidence type="ECO:0008006" key="3">
    <source>
        <dbReference type="Google" id="ProtNLM"/>
    </source>
</evidence>
<gene>
    <name evidence="1" type="ORF">AWB69_04552</name>
</gene>
<dbReference type="Proteomes" id="UP000054683">
    <property type="component" value="Unassembled WGS sequence"/>
</dbReference>